<dbReference type="EMBL" id="BHXQ01000007">
    <property type="protein sequence ID" value="GCC53302.1"/>
    <property type="molecule type" value="Genomic_DNA"/>
</dbReference>
<dbReference type="PANTHER" id="PTHR43736">
    <property type="entry name" value="ADP-RIBOSE PYROPHOSPHATASE"/>
    <property type="match status" value="1"/>
</dbReference>
<dbReference type="PANTHER" id="PTHR43736:SF1">
    <property type="entry name" value="DIHYDRONEOPTERIN TRIPHOSPHATE DIPHOSPHATASE"/>
    <property type="match status" value="1"/>
</dbReference>
<dbReference type="InterPro" id="IPR000086">
    <property type="entry name" value="NUDIX_hydrolase_dom"/>
</dbReference>
<dbReference type="RefSeq" id="WP_127123952.1">
    <property type="nucleotide sequence ID" value="NZ_BHXQ01000007.1"/>
</dbReference>
<feature type="domain" description="Nudix hydrolase" evidence="2">
    <location>
        <begin position="44"/>
        <end position="178"/>
    </location>
</feature>
<dbReference type="GO" id="GO:0016787">
    <property type="term" value="F:hydrolase activity"/>
    <property type="evidence" value="ECO:0007669"/>
    <property type="project" value="UniProtKB-KW"/>
</dbReference>
<dbReference type="Gene3D" id="3.90.79.10">
    <property type="entry name" value="Nucleoside Triphosphate Pyrophosphohydrolase"/>
    <property type="match status" value="1"/>
</dbReference>
<gene>
    <name evidence="3" type="ORF">SanaruYs_35450</name>
</gene>
<keyword evidence="4" id="KW-1185">Reference proteome</keyword>
<dbReference type="Proteomes" id="UP000288227">
    <property type="component" value="Unassembled WGS sequence"/>
</dbReference>
<evidence type="ECO:0000313" key="3">
    <source>
        <dbReference type="EMBL" id="GCC53302.1"/>
    </source>
</evidence>
<evidence type="ECO:0000256" key="1">
    <source>
        <dbReference type="ARBA" id="ARBA00022801"/>
    </source>
</evidence>
<protein>
    <submittedName>
        <fullName evidence="3">NUDIX hydrolase</fullName>
    </submittedName>
</protein>
<dbReference type="OrthoDB" id="9787880at2"/>
<keyword evidence="1 3" id="KW-0378">Hydrolase</keyword>
<dbReference type="CDD" id="cd03674">
    <property type="entry name" value="NUDIX_Hydrolase"/>
    <property type="match status" value="1"/>
</dbReference>
<sequence>MTDRKSLLQALEQYQTTYKEEMDFISSFLFLLEHKDAYQRTHLPGHITGSAWIVDRNREFVLLTHHAKLNKWLQPGGHADGDEHVLNVALREAEEETGVKHFKLLQQGVFDIDIHPIPARKDFGAHDHYDVRFLLEADMNDALVITEESHDLAWVPLKDLTKYNDSTSLQRMAEKVRFYS</sequence>
<evidence type="ECO:0000313" key="4">
    <source>
        <dbReference type="Proteomes" id="UP000288227"/>
    </source>
</evidence>
<organism evidence="3 4">
    <name type="scientific">Chryseotalea sanaruensis</name>
    <dbReference type="NCBI Taxonomy" id="2482724"/>
    <lineage>
        <taxon>Bacteria</taxon>
        <taxon>Pseudomonadati</taxon>
        <taxon>Bacteroidota</taxon>
        <taxon>Cytophagia</taxon>
        <taxon>Cytophagales</taxon>
        <taxon>Chryseotaleaceae</taxon>
        <taxon>Chryseotalea</taxon>
    </lineage>
</organism>
<evidence type="ECO:0000259" key="2">
    <source>
        <dbReference type="PROSITE" id="PS51462"/>
    </source>
</evidence>
<dbReference type="PROSITE" id="PS00893">
    <property type="entry name" value="NUDIX_BOX"/>
    <property type="match status" value="1"/>
</dbReference>
<reference evidence="3 4" key="1">
    <citation type="submission" date="2018-11" db="EMBL/GenBank/DDBJ databases">
        <title>Chryseotalea sanarue gen. nov., sp., nov., a member of the family Cytophagaceae, isolated from a brackish lake in Hamamatsu Japan.</title>
        <authorList>
            <person name="Maejima Y."/>
            <person name="Iino T."/>
            <person name="Muraguchi Y."/>
            <person name="Fukuda K."/>
            <person name="Ohkuma M."/>
            <person name="Moriuchi R."/>
            <person name="Dohra H."/>
            <person name="Kimbara K."/>
            <person name="Shintani M."/>
        </authorList>
    </citation>
    <scope>NUCLEOTIDE SEQUENCE [LARGE SCALE GENOMIC DNA]</scope>
    <source>
        <strain evidence="3 4">Ys</strain>
    </source>
</reference>
<dbReference type="Pfam" id="PF00293">
    <property type="entry name" value="NUDIX"/>
    <property type="match status" value="1"/>
</dbReference>
<dbReference type="PROSITE" id="PS51462">
    <property type="entry name" value="NUDIX"/>
    <property type="match status" value="1"/>
</dbReference>
<dbReference type="AlphaFoldDB" id="A0A401UEL5"/>
<comment type="caution">
    <text evidence="3">The sequence shown here is derived from an EMBL/GenBank/DDBJ whole genome shotgun (WGS) entry which is preliminary data.</text>
</comment>
<dbReference type="SUPFAM" id="SSF55811">
    <property type="entry name" value="Nudix"/>
    <property type="match status" value="1"/>
</dbReference>
<name>A0A401UEL5_9BACT</name>
<dbReference type="InterPro" id="IPR015797">
    <property type="entry name" value="NUDIX_hydrolase-like_dom_sf"/>
</dbReference>
<dbReference type="InterPro" id="IPR020084">
    <property type="entry name" value="NUDIX_hydrolase_CS"/>
</dbReference>
<proteinExistence type="predicted"/>
<accession>A0A401UEL5</accession>